<accession>A0ACC5SW40</accession>
<evidence type="ECO:0000313" key="1">
    <source>
        <dbReference type="EMBL" id="MBP1873096.1"/>
    </source>
</evidence>
<organism evidence="1 2">
    <name type="scientific">Ensifer adhaerens</name>
    <name type="common">Sinorhizobium morelense</name>
    <dbReference type="NCBI Taxonomy" id="106592"/>
    <lineage>
        <taxon>Bacteria</taxon>
        <taxon>Pseudomonadati</taxon>
        <taxon>Pseudomonadota</taxon>
        <taxon>Alphaproteobacteria</taxon>
        <taxon>Hyphomicrobiales</taxon>
        <taxon>Rhizobiaceae</taxon>
        <taxon>Sinorhizobium/Ensifer group</taxon>
        <taxon>Ensifer</taxon>
    </lineage>
</organism>
<protein>
    <submittedName>
        <fullName evidence="1">DNA-binding transcriptional regulator LsrR (DeoR family)</fullName>
    </submittedName>
</protein>
<sequence length="326" mass="34995">MMDSTRANRGVGEGIALPAEFDDGVVWAAWLYYVDQLTQSEIAKMLGVSRATIVNYLQEARERGLVNIRLNTEVGFRTGIARRLKDKFGLEGALVIPAVDNSDLVQRLGEAGARLLADMVQPGDTIGVAWGRTVLAVADSISLPEPVEGLTVVQVSGSSIANPDFAPEFCTSLMSRRIHARCINLLAPALLSTPELKRALLAEQVLVKQFELIHSSNIILFGVGDIGPETLIRSANITGQEDIDAYQAGGAVGVLICRFIDAEGRPVRGDLDNRMVGIELNELSQVPRRLCVAGGASKLTAIRATLKGGYPTHLVTDIATAELLLQ</sequence>
<proteinExistence type="predicted"/>
<name>A0ACC5SW40_ENSAD</name>
<dbReference type="EMBL" id="JAGGJR010000003">
    <property type="protein sequence ID" value="MBP1873096.1"/>
    <property type="molecule type" value="Genomic_DNA"/>
</dbReference>
<gene>
    <name evidence="1" type="ORF">J2Z19_002808</name>
</gene>
<evidence type="ECO:0000313" key="2">
    <source>
        <dbReference type="Proteomes" id="UP000823773"/>
    </source>
</evidence>
<keyword evidence="2" id="KW-1185">Reference proteome</keyword>
<keyword evidence="1" id="KW-0238">DNA-binding</keyword>
<dbReference type="Proteomes" id="UP000823773">
    <property type="component" value="Unassembled WGS sequence"/>
</dbReference>
<reference evidence="1" key="1">
    <citation type="submission" date="2021-03" db="EMBL/GenBank/DDBJ databases">
        <title>Genomic Encyclopedia of Type Strains, Phase IV (KMG-IV): sequencing the most valuable type-strain genomes for metagenomic binning, comparative biology and taxonomic classification.</title>
        <authorList>
            <person name="Goeker M."/>
        </authorList>
    </citation>
    <scope>NUCLEOTIDE SEQUENCE</scope>
    <source>
        <strain evidence="1">DSM 18131</strain>
    </source>
</reference>
<comment type="caution">
    <text evidence="1">The sequence shown here is derived from an EMBL/GenBank/DDBJ whole genome shotgun (WGS) entry which is preliminary data.</text>
</comment>